<feature type="domain" description="SLH" evidence="1">
    <location>
        <begin position="226"/>
        <end position="284"/>
    </location>
</feature>
<feature type="domain" description="SLH" evidence="1">
    <location>
        <begin position="164"/>
        <end position="223"/>
    </location>
</feature>
<dbReference type="PROSITE" id="PS51272">
    <property type="entry name" value="SLH"/>
    <property type="match status" value="3"/>
</dbReference>
<feature type="domain" description="SLH" evidence="1">
    <location>
        <begin position="100"/>
        <end position="163"/>
    </location>
</feature>
<gene>
    <name evidence="2" type="ORF">SDC9_86018</name>
</gene>
<protein>
    <recommendedName>
        <fullName evidence="1">SLH domain-containing protein</fullName>
    </recommendedName>
</protein>
<dbReference type="Pfam" id="PF00395">
    <property type="entry name" value="SLH"/>
    <property type="match status" value="3"/>
</dbReference>
<dbReference type="PANTHER" id="PTHR43308">
    <property type="entry name" value="OUTER MEMBRANE PROTEIN ALPHA-RELATED"/>
    <property type="match status" value="1"/>
</dbReference>
<proteinExistence type="predicted"/>
<name>A0A644ZER6_9ZZZZ</name>
<evidence type="ECO:0000313" key="2">
    <source>
        <dbReference type="EMBL" id="MPM39385.1"/>
    </source>
</evidence>
<dbReference type="AlphaFoldDB" id="A0A644ZER6"/>
<organism evidence="2">
    <name type="scientific">bioreactor metagenome</name>
    <dbReference type="NCBI Taxonomy" id="1076179"/>
    <lineage>
        <taxon>unclassified sequences</taxon>
        <taxon>metagenomes</taxon>
        <taxon>ecological metagenomes</taxon>
    </lineage>
</organism>
<dbReference type="EMBL" id="VSSQ01008620">
    <property type="protein sequence ID" value="MPM39385.1"/>
    <property type="molecule type" value="Genomic_DNA"/>
</dbReference>
<comment type="caution">
    <text evidence="2">The sequence shown here is derived from an EMBL/GenBank/DDBJ whole genome shotgun (WGS) entry which is preliminary data.</text>
</comment>
<dbReference type="InterPro" id="IPR001119">
    <property type="entry name" value="SLH_dom"/>
</dbReference>
<reference evidence="2" key="1">
    <citation type="submission" date="2019-08" db="EMBL/GenBank/DDBJ databases">
        <authorList>
            <person name="Kucharzyk K."/>
            <person name="Murdoch R.W."/>
            <person name="Higgins S."/>
            <person name="Loffler F."/>
        </authorList>
    </citation>
    <scope>NUCLEOTIDE SEQUENCE</scope>
</reference>
<evidence type="ECO:0000259" key="1">
    <source>
        <dbReference type="PROSITE" id="PS51272"/>
    </source>
</evidence>
<dbReference type="InterPro" id="IPR051465">
    <property type="entry name" value="Cell_Envelope_Struct_Comp"/>
</dbReference>
<sequence length="284" mass="30936">MEKIETKALTAAQQERLAGKTAYRVAILCGEKSLSDLKGTSIYVTLPYSLQANETSQMVRVIRLTASNYLVEVPYLYDSGEVTFSTPFPALYGVGYEVPNVSTYADVVNTAWYYRAVRFAAKNGLMCGTSQTAFSPDAPMTRGMLVTVLYRLEGEPKTAVENGYVDLADTDWCAPAVLWATETGIATGYGDGPFDADAPLTREQMSAIFYRYAAYKGLTLTITEDLSAFKDTDSVSPWATDALRWAVASGLMNGVTPDTLVPAMTATRAQTAAILLRYAQSFIQ</sequence>
<accession>A0A644ZER6</accession>